<dbReference type="InterPro" id="IPR007320">
    <property type="entry name" value="PDCD2_C"/>
</dbReference>
<evidence type="ECO:0000313" key="3">
    <source>
        <dbReference type="EMBL" id="KAJ0988346.1"/>
    </source>
</evidence>
<organism evidence="3 4">
    <name type="scientific">Dioscorea zingiberensis</name>
    <dbReference type="NCBI Taxonomy" id="325984"/>
    <lineage>
        <taxon>Eukaryota</taxon>
        <taxon>Viridiplantae</taxon>
        <taxon>Streptophyta</taxon>
        <taxon>Embryophyta</taxon>
        <taxon>Tracheophyta</taxon>
        <taxon>Spermatophyta</taxon>
        <taxon>Magnoliopsida</taxon>
        <taxon>Liliopsida</taxon>
        <taxon>Dioscoreales</taxon>
        <taxon>Dioscoreaceae</taxon>
        <taxon>Dioscorea</taxon>
    </lineage>
</organism>
<dbReference type="EMBL" id="JAGGNH010000001">
    <property type="protein sequence ID" value="KAJ0988346.1"/>
    <property type="molecule type" value="Genomic_DNA"/>
</dbReference>
<reference evidence="3" key="2">
    <citation type="journal article" date="2022" name="Hortic Res">
        <title>The genome of Dioscorea zingiberensis sheds light on the biosynthesis, origin and evolution of the medicinally important diosgenin saponins.</title>
        <authorList>
            <person name="Li Y."/>
            <person name="Tan C."/>
            <person name="Li Z."/>
            <person name="Guo J."/>
            <person name="Li S."/>
            <person name="Chen X."/>
            <person name="Wang C."/>
            <person name="Dai X."/>
            <person name="Yang H."/>
            <person name="Song W."/>
            <person name="Hou L."/>
            <person name="Xu J."/>
            <person name="Tong Z."/>
            <person name="Xu A."/>
            <person name="Yuan X."/>
            <person name="Wang W."/>
            <person name="Yang Q."/>
            <person name="Chen L."/>
            <person name="Sun Z."/>
            <person name="Wang K."/>
            <person name="Pan B."/>
            <person name="Chen J."/>
            <person name="Bao Y."/>
            <person name="Liu F."/>
            <person name="Qi X."/>
            <person name="Gang D.R."/>
            <person name="Wen J."/>
            <person name="Li J."/>
        </authorList>
    </citation>
    <scope>NUCLEOTIDE SEQUENCE</scope>
    <source>
        <strain evidence="3">Dzin_1.0</strain>
    </source>
</reference>
<dbReference type="PANTHER" id="PTHR47762:SF2">
    <property type="entry name" value="OS04G0640800 PROTEIN"/>
    <property type="match status" value="1"/>
</dbReference>
<feature type="domain" description="Programmed cell death protein 2 C-terminal" evidence="2">
    <location>
        <begin position="312"/>
        <end position="426"/>
    </location>
</feature>
<evidence type="ECO:0000256" key="1">
    <source>
        <dbReference type="SAM" id="MobiDB-lite"/>
    </source>
</evidence>
<name>A0A9D5DAQ4_9LILI</name>
<comment type="caution">
    <text evidence="3">The sequence shown here is derived from an EMBL/GenBank/DDBJ whole genome shotgun (WGS) entry which is preliminary data.</text>
</comment>
<accession>A0A9D5DAQ4</accession>
<evidence type="ECO:0000313" key="4">
    <source>
        <dbReference type="Proteomes" id="UP001085076"/>
    </source>
</evidence>
<feature type="region of interest" description="Disordered" evidence="1">
    <location>
        <begin position="1"/>
        <end position="28"/>
    </location>
</feature>
<dbReference type="OrthoDB" id="366284at2759"/>
<dbReference type="GO" id="GO:0005737">
    <property type="term" value="C:cytoplasm"/>
    <property type="evidence" value="ECO:0007669"/>
    <property type="project" value="InterPro"/>
</dbReference>
<feature type="compositionally biased region" description="Polar residues" evidence="1">
    <location>
        <begin position="226"/>
        <end position="235"/>
    </location>
</feature>
<proteinExistence type="predicted"/>
<dbReference type="AlphaFoldDB" id="A0A9D5DAQ4"/>
<reference evidence="3" key="1">
    <citation type="submission" date="2021-03" db="EMBL/GenBank/DDBJ databases">
        <authorList>
            <person name="Li Z."/>
            <person name="Yang C."/>
        </authorList>
    </citation>
    <scope>NUCLEOTIDE SEQUENCE</scope>
    <source>
        <strain evidence="3">Dzin_1.0</strain>
        <tissue evidence="3">Leaf</tissue>
    </source>
</reference>
<dbReference type="Proteomes" id="UP001085076">
    <property type="component" value="Miscellaneous, Linkage group lg01"/>
</dbReference>
<feature type="region of interest" description="Disordered" evidence="1">
    <location>
        <begin position="226"/>
        <end position="245"/>
    </location>
</feature>
<sequence>METEQHHGLLLQASLPLHPRPRTPDDPYYQLVGRRRRRGISEPFKHPESNNKCLRMGVTMLGMPGPWAEDYREKADHYTTKIGGLPDWPVPELEVGSDTLKCALCGGRLCLVAQVYAPISLSTVKIEERVIYVLGCPTPKCGSKSRSWKVLRLQKCDIELQSGSTNQKAMPAEESPCSVSKAGNWWKEGLFDNASQGGGDESNDTLDLSELALALSQTATLASNLKNQNGTVNSKASRKGSMTKARGKDVNIPVLPCFYIYSQEECSSSDINTICSNYASLSMKETQNVSSAHEEEKWEGETYEYDRALGADRTYLKFKKHIDAYPEQCFRYSCGGKPLLATKKCEEPESCRACGSKRQYEMQLMSPLLYFLHEAAADSSTSLPEEWSWLTLIVYTCSNSCCPSTCREKSSNCCWAVAEEAIIIQDE</sequence>
<dbReference type="Pfam" id="PF04194">
    <property type="entry name" value="PDCD2_C"/>
    <property type="match status" value="1"/>
</dbReference>
<dbReference type="PANTHER" id="PTHR47762">
    <property type="entry name" value="OSJNBB0079B02.4 PROTEIN"/>
    <property type="match status" value="1"/>
</dbReference>
<gene>
    <name evidence="3" type="ORF">J5N97_006702</name>
</gene>
<protein>
    <recommendedName>
        <fullName evidence="2">Programmed cell death protein 2 C-terminal domain-containing protein</fullName>
    </recommendedName>
</protein>
<evidence type="ECO:0000259" key="2">
    <source>
        <dbReference type="Pfam" id="PF04194"/>
    </source>
</evidence>
<keyword evidence="4" id="KW-1185">Reference proteome</keyword>